<protein>
    <submittedName>
        <fullName evidence="1">DgyrCDS4693</fullName>
    </submittedName>
</protein>
<gene>
    <name evidence="1" type="ORF">DGYR_LOCUS4455</name>
</gene>
<organism evidence="1 2">
    <name type="scientific">Dimorphilus gyrociliatus</name>
    <dbReference type="NCBI Taxonomy" id="2664684"/>
    <lineage>
        <taxon>Eukaryota</taxon>
        <taxon>Metazoa</taxon>
        <taxon>Spiralia</taxon>
        <taxon>Lophotrochozoa</taxon>
        <taxon>Annelida</taxon>
        <taxon>Polychaeta</taxon>
        <taxon>Polychaeta incertae sedis</taxon>
        <taxon>Dinophilidae</taxon>
        <taxon>Dimorphilus</taxon>
    </lineage>
</organism>
<sequence>MSVKTKRECKFDKEFDDLSRSVDTCINSLQKNKQYYVTPEICRELRHLKNGVQHMRLDDDLLRSSREWCQKNDAHSLEMERKGAKCSLNVAKSRLEETGRTIDVNNFSKLLDGQSREAHHNTVGRLRNAQREMGPFAHGSVNRLQNFCDFVGVTDRYQSYRGNLNYQRPSTNRPIPARYQYESRQTQSAPVQCRVKERSPIKERSIQEQCGINTLFPGISEYAERYIKPREKESTDFEINPSPDFSRTGRRIATLRYVPGTSEYQTKYIWPDGSTLKSAPWIAEAY</sequence>
<evidence type="ECO:0000313" key="2">
    <source>
        <dbReference type="Proteomes" id="UP000549394"/>
    </source>
</evidence>
<proteinExistence type="predicted"/>
<evidence type="ECO:0000313" key="1">
    <source>
        <dbReference type="EMBL" id="CAD5115748.1"/>
    </source>
</evidence>
<dbReference type="Proteomes" id="UP000549394">
    <property type="component" value="Unassembled WGS sequence"/>
</dbReference>
<keyword evidence="2" id="KW-1185">Reference proteome</keyword>
<dbReference type="OrthoDB" id="9979223at2759"/>
<dbReference type="EMBL" id="CAJFCJ010000006">
    <property type="protein sequence ID" value="CAD5115748.1"/>
    <property type="molecule type" value="Genomic_DNA"/>
</dbReference>
<reference evidence="1 2" key="1">
    <citation type="submission" date="2020-08" db="EMBL/GenBank/DDBJ databases">
        <authorList>
            <person name="Hejnol A."/>
        </authorList>
    </citation>
    <scope>NUCLEOTIDE SEQUENCE [LARGE SCALE GENOMIC DNA]</scope>
</reference>
<dbReference type="AlphaFoldDB" id="A0A7I8VJ58"/>
<name>A0A7I8VJ58_9ANNE</name>
<accession>A0A7I8VJ58</accession>
<comment type="caution">
    <text evidence="1">The sequence shown here is derived from an EMBL/GenBank/DDBJ whole genome shotgun (WGS) entry which is preliminary data.</text>
</comment>